<feature type="compositionally biased region" description="Low complexity" evidence="1">
    <location>
        <begin position="167"/>
        <end position="180"/>
    </location>
</feature>
<dbReference type="Proteomes" id="UP000076407">
    <property type="component" value="Unassembled WGS sequence"/>
</dbReference>
<evidence type="ECO:0000313" key="3">
    <source>
        <dbReference type="Proteomes" id="UP000076407"/>
    </source>
</evidence>
<dbReference type="VEuPathDB" id="VectorBase:AQUA011977"/>
<sequence length="232" mass="24475">MSTLGLAQSPEEIFTPVQHIPAKARGHSALDQRHTVMGEAVMPRCRVIGHTGAVLSLRHHGRPCCTSILVEPAGAPAAQVHLDGDTTVAPVQQHRMCPKSQSSCAASRSPPVYPHRQRHHHPARPAQQFTSSDITVAPVQRYQLSGPSARGTTAAPCSAAHRRTNGSSIRRAASRASSASSATTYDCGSVISCSGTNNNTNNNNTDTTAVATERASAAHRLLPVATRNAHPV</sequence>
<name>A0A182XQ25_ANOQN</name>
<proteinExistence type="predicted"/>
<protein>
    <submittedName>
        <fullName evidence="2">Uncharacterized protein</fullName>
    </submittedName>
</protein>
<accession>A0A182XQ25</accession>
<keyword evidence="3" id="KW-1185">Reference proteome</keyword>
<evidence type="ECO:0000256" key="1">
    <source>
        <dbReference type="SAM" id="MobiDB-lite"/>
    </source>
</evidence>
<dbReference type="AlphaFoldDB" id="A0A182XQ25"/>
<dbReference type="EnsemblMetazoa" id="AQUA011977-RA">
    <property type="protein sequence ID" value="AQUA011977-PA"/>
    <property type="gene ID" value="AQUA011977"/>
</dbReference>
<evidence type="ECO:0000313" key="2">
    <source>
        <dbReference type="EnsemblMetazoa" id="AQUA011977-PA"/>
    </source>
</evidence>
<organism evidence="2 3">
    <name type="scientific">Anopheles quadriannulatus</name>
    <name type="common">Mosquito</name>
    <dbReference type="NCBI Taxonomy" id="34691"/>
    <lineage>
        <taxon>Eukaryota</taxon>
        <taxon>Metazoa</taxon>
        <taxon>Ecdysozoa</taxon>
        <taxon>Arthropoda</taxon>
        <taxon>Hexapoda</taxon>
        <taxon>Insecta</taxon>
        <taxon>Pterygota</taxon>
        <taxon>Neoptera</taxon>
        <taxon>Endopterygota</taxon>
        <taxon>Diptera</taxon>
        <taxon>Nematocera</taxon>
        <taxon>Culicoidea</taxon>
        <taxon>Culicidae</taxon>
        <taxon>Anophelinae</taxon>
        <taxon>Anopheles</taxon>
    </lineage>
</organism>
<reference evidence="2" key="1">
    <citation type="submission" date="2020-05" db="UniProtKB">
        <authorList>
            <consortium name="EnsemblMetazoa"/>
        </authorList>
    </citation>
    <scope>IDENTIFICATION</scope>
    <source>
        <strain evidence="2">SANGQUA</strain>
    </source>
</reference>
<feature type="region of interest" description="Disordered" evidence="1">
    <location>
        <begin position="99"/>
        <end position="180"/>
    </location>
</feature>